<keyword evidence="1" id="KW-0863">Zinc-finger</keyword>
<evidence type="ECO:0000256" key="2">
    <source>
        <dbReference type="SAM" id="MobiDB-lite"/>
    </source>
</evidence>
<feature type="region of interest" description="Disordered" evidence="2">
    <location>
        <begin position="149"/>
        <end position="208"/>
    </location>
</feature>
<dbReference type="Proteomes" id="UP000186817">
    <property type="component" value="Unassembled WGS sequence"/>
</dbReference>
<dbReference type="SMART" id="SM00343">
    <property type="entry name" value="ZnF_C2HC"/>
    <property type="match status" value="1"/>
</dbReference>
<dbReference type="EMBL" id="LSRX01000669">
    <property type="protein sequence ID" value="OLP91336.1"/>
    <property type="molecule type" value="Genomic_DNA"/>
</dbReference>
<dbReference type="InterPro" id="IPR001878">
    <property type="entry name" value="Znf_CCHC"/>
</dbReference>
<organism evidence="4 5">
    <name type="scientific">Symbiodinium microadriaticum</name>
    <name type="common">Dinoflagellate</name>
    <name type="synonym">Zooxanthella microadriatica</name>
    <dbReference type="NCBI Taxonomy" id="2951"/>
    <lineage>
        <taxon>Eukaryota</taxon>
        <taxon>Sar</taxon>
        <taxon>Alveolata</taxon>
        <taxon>Dinophyceae</taxon>
        <taxon>Suessiales</taxon>
        <taxon>Symbiodiniaceae</taxon>
        <taxon>Symbiodinium</taxon>
    </lineage>
</organism>
<feature type="compositionally biased region" description="Basic and acidic residues" evidence="2">
    <location>
        <begin position="932"/>
        <end position="957"/>
    </location>
</feature>
<feature type="compositionally biased region" description="Polar residues" evidence="2">
    <location>
        <begin position="165"/>
        <end position="180"/>
    </location>
</feature>
<dbReference type="GO" id="GO:0003676">
    <property type="term" value="F:nucleic acid binding"/>
    <property type="evidence" value="ECO:0007669"/>
    <property type="project" value="InterPro"/>
</dbReference>
<feature type="region of interest" description="Disordered" evidence="2">
    <location>
        <begin position="394"/>
        <end position="415"/>
    </location>
</feature>
<feature type="region of interest" description="Disordered" evidence="2">
    <location>
        <begin position="931"/>
        <end position="957"/>
    </location>
</feature>
<feature type="domain" description="CCHC-type" evidence="3">
    <location>
        <begin position="420"/>
        <end position="434"/>
    </location>
</feature>
<feature type="compositionally biased region" description="Low complexity" evidence="2">
    <location>
        <begin position="1"/>
        <end position="12"/>
    </location>
</feature>
<feature type="compositionally biased region" description="Gly residues" evidence="2">
    <location>
        <begin position="397"/>
        <end position="407"/>
    </location>
</feature>
<evidence type="ECO:0000256" key="1">
    <source>
        <dbReference type="PROSITE-ProRule" id="PRU00047"/>
    </source>
</evidence>
<dbReference type="InterPro" id="IPR036875">
    <property type="entry name" value="Znf_CCHC_sf"/>
</dbReference>
<dbReference type="AlphaFoldDB" id="A0A1Q9D871"/>
<feature type="region of interest" description="Disordered" evidence="2">
    <location>
        <begin position="302"/>
        <end position="333"/>
    </location>
</feature>
<keyword evidence="5" id="KW-1185">Reference proteome</keyword>
<keyword evidence="1" id="KW-0862">Zinc</keyword>
<feature type="region of interest" description="Disordered" evidence="2">
    <location>
        <begin position="879"/>
        <end position="917"/>
    </location>
</feature>
<dbReference type="SUPFAM" id="SSF57756">
    <property type="entry name" value="Retrovirus zinc finger-like domains"/>
    <property type="match status" value="1"/>
</dbReference>
<comment type="caution">
    <text evidence="4">The sequence shown here is derived from an EMBL/GenBank/DDBJ whole genome shotgun (WGS) entry which is preliminary data.</text>
</comment>
<proteinExistence type="predicted"/>
<evidence type="ECO:0000313" key="5">
    <source>
        <dbReference type="Proteomes" id="UP000186817"/>
    </source>
</evidence>
<protein>
    <recommendedName>
        <fullName evidence="3">CCHC-type domain-containing protein</fullName>
    </recommendedName>
</protein>
<feature type="compositionally biased region" description="Basic residues" evidence="2">
    <location>
        <begin position="879"/>
        <end position="893"/>
    </location>
</feature>
<dbReference type="GO" id="GO:0008270">
    <property type="term" value="F:zinc ion binding"/>
    <property type="evidence" value="ECO:0007669"/>
    <property type="project" value="UniProtKB-KW"/>
</dbReference>
<name>A0A1Q9D871_SYMMI</name>
<feature type="region of interest" description="Disordered" evidence="2">
    <location>
        <begin position="1"/>
        <end position="20"/>
    </location>
</feature>
<accession>A0A1Q9D871</accession>
<feature type="compositionally biased region" description="Low complexity" evidence="2">
    <location>
        <begin position="907"/>
        <end position="917"/>
    </location>
</feature>
<sequence length="957" mass="105685">MSAATEAATTTTSRTKEGIPTWSGEASSFVQYEEAALLWEQSLTWEKRYTAGPKLVQELTGAAKRFVAGQAAGWVAYRGGVAKLMNHLRQALGKPRVNEVTDLLATYFKGTRRRNGESMNEFITRKNEAYMRASQAMKRVQPFYEAGGARTSTSTWTPGRRDSMDSTSSWHWGRQWTQAAESEEGRGGTADEEATNDGSTTEGREATQHTAWHAWRPYYGNSYGGWNWSSSWYGSGGDWDWSAASSSAETEASGSSSVELLPAFIQGWYLLMDSNLDHNERNLVVTALNGNFSPQRVGQELRNQFPEGETRRRDSRKYQSYIGEANDPPDEDYEENQATTMEELIAEGLSEEGVALMADAEGQAQEALAALFEARRTLKDARHKQKVVKQNRKYFHGNGGQAKGSGTGSARPRDDSNLDCLRCGQRGHRAANCPHKPVGAAAQVDQASSSGSYEQAPFVCVAEMIMDTSDEQGTSNHGSDFAGYAHSAFEANTSEQLLTTQEAVRKGMCVIDGGATQTVGSLAALEAVMDQNRRKHGATKIKAIDSVNPPTFSFGNSTENRCMSTAKLEVSANGLPGEISIHTLDQGQSPILLSVEALRRLGAVIDFRDDLAVFRALDDKRVLRLTRGQSGHQLLSLTEDWMSRADAAKCAIPGLATRIVPRVVAVPKPELSSKAYMAETNGVTSELAAIPALNLAPVVYLPVILLNAMDSMNKTDLVLHLRAYGEEPPEEWTKMELKQRIKDLMDRGEMPAIKTSKERTPLQVATGELNKASRKKADLIKYVANEYQIEATSNDTIGTMQRKAMVKILERTTPVGSDVMGFGKFASRTYHDVWSTEINYVEWARQTEMEGDESIYLKRFIRWVKDYAEIEEINATRKVTPKAKTKPRPKSKVPPKGYRAETHEETPSSSSTSPDVAALTAVVAQLVQEVQSMKEEKGEKPRKLVARDTEMNHKDNR</sequence>
<evidence type="ECO:0000313" key="4">
    <source>
        <dbReference type="EMBL" id="OLP91336.1"/>
    </source>
</evidence>
<evidence type="ECO:0000259" key="3">
    <source>
        <dbReference type="PROSITE" id="PS50158"/>
    </source>
</evidence>
<gene>
    <name evidence="4" type="ORF">AK812_SmicGene26976</name>
</gene>
<dbReference type="OrthoDB" id="443736at2759"/>
<reference evidence="4 5" key="1">
    <citation type="submission" date="2016-02" db="EMBL/GenBank/DDBJ databases">
        <title>Genome analysis of coral dinoflagellate symbionts highlights evolutionary adaptations to a symbiotic lifestyle.</title>
        <authorList>
            <person name="Aranda M."/>
            <person name="Li Y."/>
            <person name="Liew Y.J."/>
            <person name="Baumgarten S."/>
            <person name="Simakov O."/>
            <person name="Wilson M."/>
            <person name="Piel J."/>
            <person name="Ashoor H."/>
            <person name="Bougouffa S."/>
            <person name="Bajic V.B."/>
            <person name="Ryu T."/>
            <person name="Ravasi T."/>
            <person name="Bayer T."/>
            <person name="Micklem G."/>
            <person name="Kim H."/>
            <person name="Bhak J."/>
            <person name="Lajeunesse T.C."/>
            <person name="Voolstra C.R."/>
        </authorList>
    </citation>
    <scope>NUCLEOTIDE SEQUENCE [LARGE SCALE GENOMIC DNA]</scope>
    <source>
        <strain evidence="4 5">CCMP2467</strain>
    </source>
</reference>
<dbReference type="PROSITE" id="PS50158">
    <property type="entry name" value="ZF_CCHC"/>
    <property type="match status" value="1"/>
</dbReference>
<keyword evidence="1" id="KW-0479">Metal-binding</keyword>